<evidence type="ECO:0008006" key="3">
    <source>
        <dbReference type="Google" id="ProtNLM"/>
    </source>
</evidence>
<protein>
    <recommendedName>
        <fullName evidence="3">Small CPxCG-related zinc finger protein</fullName>
    </recommendedName>
</protein>
<sequence length="36" mass="3801">MADWVCDFCGQTGTTPDGETTDQVLCHDCGEPVTPA</sequence>
<gene>
    <name evidence="1" type="ORF">J2S63_002927</name>
</gene>
<organism evidence="1 2">
    <name type="scientific">Nocardioides marmoribigeumensis</name>
    <dbReference type="NCBI Taxonomy" id="433649"/>
    <lineage>
        <taxon>Bacteria</taxon>
        <taxon>Bacillati</taxon>
        <taxon>Actinomycetota</taxon>
        <taxon>Actinomycetes</taxon>
        <taxon>Propionibacteriales</taxon>
        <taxon>Nocardioidaceae</taxon>
        <taxon>Nocardioides</taxon>
    </lineage>
</organism>
<keyword evidence="2" id="KW-1185">Reference proteome</keyword>
<name>A0ABU2BYA6_9ACTN</name>
<dbReference type="EMBL" id="JAVDYG010000001">
    <property type="protein sequence ID" value="MDR7363374.1"/>
    <property type="molecule type" value="Genomic_DNA"/>
</dbReference>
<dbReference type="Proteomes" id="UP001183648">
    <property type="component" value="Unassembled WGS sequence"/>
</dbReference>
<proteinExistence type="predicted"/>
<comment type="caution">
    <text evidence="1">The sequence shown here is derived from an EMBL/GenBank/DDBJ whole genome shotgun (WGS) entry which is preliminary data.</text>
</comment>
<evidence type="ECO:0000313" key="1">
    <source>
        <dbReference type="EMBL" id="MDR7363374.1"/>
    </source>
</evidence>
<evidence type="ECO:0000313" key="2">
    <source>
        <dbReference type="Proteomes" id="UP001183648"/>
    </source>
</evidence>
<reference evidence="1 2" key="1">
    <citation type="submission" date="2023-07" db="EMBL/GenBank/DDBJ databases">
        <title>Sequencing the genomes of 1000 actinobacteria strains.</title>
        <authorList>
            <person name="Klenk H.-P."/>
        </authorList>
    </citation>
    <scope>NUCLEOTIDE SEQUENCE [LARGE SCALE GENOMIC DNA]</scope>
    <source>
        <strain evidence="1 2">DSM 19426</strain>
    </source>
</reference>
<accession>A0ABU2BYA6</accession>